<evidence type="ECO:0000313" key="2">
    <source>
        <dbReference type="EMBL" id="STO22383.1"/>
    </source>
</evidence>
<reference evidence="2 3" key="1">
    <citation type="submission" date="2018-06" db="EMBL/GenBank/DDBJ databases">
        <authorList>
            <consortium name="Pathogen Informatics"/>
            <person name="Doyle S."/>
        </authorList>
    </citation>
    <scope>NUCLEOTIDE SEQUENCE [LARGE SCALE GENOMIC DNA]</scope>
    <source>
        <strain evidence="2 3">NCTC11370</strain>
    </source>
</reference>
<evidence type="ECO:0000313" key="3">
    <source>
        <dbReference type="Proteomes" id="UP000254554"/>
    </source>
</evidence>
<name>A0A377GC43_9GAMM</name>
<dbReference type="EMBL" id="UGGT01000001">
    <property type="protein sequence ID" value="STO22383.1"/>
    <property type="molecule type" value="Genomic_DNA"/>
</dbReference>
<feature type="region of interest" description="Disordered" evidence="1">
    <location>
        <begin position="654"/>
        <end position="684"/>
    </location>
</feature>
<protein>
    <submittedName>
        <fullName evidence="2">Uncharacterized protein</fullName>
    </submittedName>
</protein>
<accession>A0A377GC43</accession>
<dbReference type="OrthoDB" id="5653991at2"/>
<dbReference type="SUPFAM" id="SSF54001">
    <property type="entry name" value="Cysteine proteinases"/>
    <property type="match status" value="1"/>
</dbReference>
<proteinExistence type="predicted"/>
<dbReference type="AlphaFoldDB" id="A0A377GC43"/>
<evidence type="ECO:0000256" key="1">
    <source>
        <dbReference type="SAM" id="MobiDB-lite"/>
    </source>
</evidence>
<dbReference type="RefSeq" id="WP_019350128.1">
    <property type="nucleotide sequence ID" value="NZ_UGGT01000001.1"/>
</dbReference>
<dbReference type="STRING" id="1094715.GCA_000236165_02314"/>
<sequence length="684" mass="77571">MLTLVIVMAVTYKPFDDLEREVQTKRGERYRKNQIDFDNSSIVNSASRVLKSLNIHNFVTLMVGPDKVGNNFSLANQLEEKNIDFYKAEPRYVFFSLPTKLGEHSVAIVIDRKNKQVHIMDSLGEDYTEAKKQISQCVEQGILDGYEITSASGVQQKDKLSCGVHSSANIIEVVSGAIVPFDGHQLPDRSEEEVIRLTGLLSTANDDEAAERQKKQKESVIAYRQKQSLRTVLELIKPQSADIRVFLTALKKEIPPGSEFEQRNLADFLVDFGKKFPANKLNPLFKKSEFASLLKKYPPLDLKLSKLLEEGMADFFHKKTPFEKLKDLLTRIPSPSSGSKETKAHKIARKQIEKEIETAHQNNGGEEDRQRIKKLVEIAEECSKNGINHFDCLQAIKALAENKKAYMEMGYESIKHNLSQPRLLSINGIQLHIDPYAPLNHAYSHVSLANGLNGIIDAFISQYERAKNADLLYEWSGNFLGYCLDGQLESAFNFLQVRDQPKMSLDAGMQVFLAEYAQDFAEEKFIRKIRTFSDLERLHGEYQLALAKVSQGETYQMILSDAKEKFSEKDVKILKWEISHLGVAFNPSRIAKFILEKHPDYVFSDGQELTEQLIKSYLATVLDYAEAPETRDSYSLLLTQLDTLSTNDEMTAVEPPLISSPLYSKEKPMPPKDPDEEKPIISNN</sequence>
<dbReference type="GeneID" id="93293236"/>
<organism evidence="2 3">
    <name type="scientific">Fluoribacter dumoffii</name>
    <dbReference type="NCBI Taxonomy" id="463"/>
    <lineage>
        <taxon>Bacteria</taxon>
        <taxon>Pseudomonadati</taxon>
        <taxon>Pseudomonadota</taxon>
        <taxon>Gammaproteobacteria</taxon>
        <taxon>Legionellales</taxon>
        <taxon>Legionellaceae</taxon>
        <taxon>Fluoribacter</taxon>
    </lineage>
</organism>
<dbReference type="Proteomes" id="UP000254554">
    <property type="component" value="Unassembled WGS sequence"/>
</dbReference>
<gene>
    <name evidence="2" type="ORF">NCTC11370_02470</name>
</gene>
<keyword evidence="3" id="KW-1185">Reference proteome</keyword>
<feature type="compositionally biased region" description="Basic and acidic residues" evidence="1">
    <location>
        <begin position="664"/>
        <end position="684"/>
    </location>
</feature>
<dbReference type="InterPro" id="IPR038765">
    <property type="entry name" value="Papain-like_cys_pep_sf"/>
</dbReference>
<dbReference type="Gene3D" id="3.40.395.10">
    <property type="entry name" value="Adenoviral Proteinase, Chain A"/>
    <property type="match status" value="1"/>
</dbReference>